<dbReference type="GO" id="GO:0003678">
    <property type="term" value="F:DNA helicase activity"/>
    <property type="evidence" value="ECO:0007669"/>
    <property type="project" value="UniProtKB-EC"/>
</dbReference>
<name>A0A2I0B577_9ASPA</name>
<dbReference type="FunFam" id="1.25.40.10:FF:000996">
    <property type="entry name" value="Small kernel1"/>
    <property type="match status" value="1"/>
</dbReference>
<gene>
    <name evidence="3" type="primary">PCMP-H32</name>
    <name evidence="3" type="ORF">AXF42_Ash007744</name>
</gene>
<dbReference type="Pfam" id="PF20431">
    <property type="entry name" value="E_motif"/>
    <property type="match status" value="1"/>
</dbReference>
<dbReference type="InterPro" id="IPR002885">
    <property type="entry name" value="PPR_rpt"/>
</dbReference>
<dbReference type="GO" id="GO:0009451">
    <property type="term" value="P:RNA modification"/>
    <property type="evidence" value="ECO:0007669"/>
    <property type="project" value="InterPro"/>
</dbReference>
<feature type="repeat" description="PPR" evidence="2">
    <location>
        <begin position="392"/>
        <end position="426"/>
    </location>
</feature>
<evidence type="ECO:0000313" key="3">
    <source>
        <dbReference type="EMBL" id="PKA62948.1"/>
    </source>
</evidence>
<dbReference type="Pfam" id="PF01535">
    <property type="entry name" value="PPR"/>
    <property type="match status" value="4"/>
</dbReference>
<dbReference type="PANTHER" id="PTHR47926">
    <property type="entry name" value="PENTATRICOPEPTIDE REPEAT-CONTAINING PROTEIN"/>
    <property type="match status" value="1"/>
</dbReference>
<proteinExistence type="predicted"/>
<protein>
    <submittedName>
        <fullName evidence="3">Pentatricopeptide repeat-containing protein</fullName>
        <ecNumber evidence="3">3.6.4.12</ecNumber>
    </submittedName>
</protein>
<evidence type="ECO:0000313" key="4">
    <source>
        <dbReference type="Proteomes" id="UP000236161"/>
    </source>
</evidence>
<dbReference type="PANTHER" id="PTHR47926:SF540">
    <property type="entry name" value="PENTATRICOPEPTIDE REPEAT-CONTAINING PROTEIN"/>
    <property type="match status" value="1"/>
</dbReference>
<dbReference type="PROSITE" id="PS51375">
    <property type="entry name" value="PPR"/>
    <property type="match status" value="3"/>
</dbReference>
<keyword evidence="3" id="KW-0378">Hydrolase</keyword>
<dbReference type="GO" id="GO:0016787">
    <property type="term" value="F:hydrolase activity"/>
    <property type="evidence" value="ECO:0007669"/>
    <property type="project" value="UniProtKB-KW"/>
</dbReference>
<dbReference type="OrthoDB" id="879807at2759"/>
<dbReference type="InterPro" id="IPR046848">
    <property type="entry name" value="E_motif"/>
</dbReference>
<dbReference type="EMBL" id="KZ451911">
    <property type="protein sequence ID" value="PKA62948.1"/>
    <property type="molecule type" value="Genomic_DNA"/>
</dbReference>
<dbReference type="Pfam" id="PF13041">
    <property type="entry name" value="PPR_2"/>
    <property type="match status" value="1"/>
</dbReference>
<dbReference type="GO" id="GO:0003723">
    <property type="term" value="F:RNA binding"/>
    <property type="evidence" value="ECO:0007669"/>
    <property type="project" value="InterPro"/>
</dbReference>
<evidence type="ECO:0000256" key="2">
    <source>
        <dbReference type="PROSITE-ProRule" id="PRU00708"/>
    </source>
</evidence>
<organism evidence="3 4">
    <name type="scientific">Apostasia shenzhenica</name>
    <dbReference type="NCBI Taxonomy" id="1088818"/>
    <lineage>
        <taxon>Eukaryota</taxon>
        <taxon>Viridiplantae</taxon>
        <taxon>Streptophyta</taxon>
        <taxon>Embryophyta</taxon>
        <taxon>Tracheophyta</taxon>
        <taxon>Spermatophyta</taxon>
        <taxon>Magnoliopsida</taxon>
        <taxon>Liliopsida</taxon>
        <taxon>Asparagales</taxon>
        <taxon>Orchidaceae</taxon>
        <taxon>Apostasioideae</taxon>
        <taxon>Apostasia</taxon>
    </lineage>
</organism>
<reference evidence="3 4" key="1">
    <citation type="journal article" date="2017" name="Nature">
        <title>The Apostasia genome and the evolution of orchids.</title>
        <authorList>
            <person name="Zhang G.Q."/>
            <person name="Liu K.W."/>
            <person name="Li Z."/>
            <person name="Lohaus R."/>
            <person name="Hsiao Y.Y."/>
            <person name="Niu S.C."/>
            <person name="Wang J.Y."/>
            <person name="Lin Y.C."/>
            <person name="Xu Q."/>
            <person name="Chen L.J."/>
            <person name="Yoshida K."/>
            <person name="Fujiwara S."/>
            <person name="Wang Z.W."/>
            <person name="Zhang Y.Q."/>
            <person name="Mitsuda N."/>
            <person name="Wang M."/>
            <person name="Liu G.H."/>
            <person name="Pecoraro L."/>
            <person name="Huang H.X."/>
            <person name="Xiao X.J."/>
            <person name="Lin M."/>
            <person name="Wu X.Y."/>
            <person name="Wu W.L."/>
            <person name="Chen Y.Y."/>
            <person name="Chang S.B."/>
            <person name="Sakamoto S."/>
            <person name="Ohme-Takagi M."/>
            <person name="Yagi M."/>
            <person name="Zeng S.J."/>
            <person name="Shen C.Y."/>
            <person name="Yeh C.M."/>
            <person name="Luo Y.B."/>
            <person name="Tsai W.C."/>
            <person name="Van de Peer Y."/>
            <person name="Liu Z.J."/>
        </authorList>
    </citation>
    <scope>NUCLEOTIDE SEQUENCE [LARGE SCALE GENOMIC DNA]</scope>
    <source>
        <strain evidence="4">cv. Shenzhen</strain>
        <tissue evidence="3">Stem</tissue>
    </source>
</reference>
<dbReference type="AlphaFoldDB" id="A0A2I0B577"/>
<evidence type="ECO:0000256" key="1">
    <source>
        <dbReference type="ARBA" id="ARBA00022737"/>
    </source>
</evidence>
<feature type="repeat" description="PPR" evidence="2">
    <location>
        <begin position="83"/>
        <end position="117"/>
    </location>
</feature>
<feature type="repeat" description="PPR" evidence="2">
    <location>
        <begin position="289"/>
        <end position="324"/>
    </location>
</feature>
<dbReference type="Proteomes" id="UP000236161">
    <property type="component" value="Unassembled WGS sequence"/>
</dbReference>
<accession>A0A2I0B577</accession>
<dbReference type="Gene3D" id="1.25.40.10">
    <property type="entry name" value="Tetratricopeptide repeat domain"/>
    <property type="match status" value="3"/>
</dbReference>
<sequence length="643" mass="70701">MLYPSIPTVPLPPFPSLAAVLRLLRRETAGGGSLLLTKQAHARAIVFGLHHHPLISSRLVTAYSLFGLPALSRLAFCDSASRNVLLWNSLLAALSHNASPREVLATFHRMRVCSHEPPDGYTLALVAKASSEIGDARIGRGVHALVEILGFGSDTVLGNTLMAMYFKCLRPNDARQVFDEIPVRSVASWNALILEHVNAGGTEHWELVREMQSEGFELDGFTFSTLLPLCAEGYAATDDLGRQLHCYILRHNVGMGSKLHIGSSLIKMYCNGGRTAAGRSVFDHELQRNVFTWTAMIAGYVENGDFREAIRLCHSMHSVDGIMPNEVTLVTILPAVGSLARLDFGKQIHGFASRRCSNSQSSLNNALIDMYSKCGSLATARHVFDDESWHKDGISWSSMISCHGIHGEGNEALKLFEKMCSLGIKLNHVNILGVLSACSRAGLVKEGMQIYSSLVGSHGFIPSSEIFSCMVDMLGRAGKLEEALDFIDSMSFEPKPSVWSSLFRAAVTHCNRDVQHLASEFLIHSEPENPSHYVSLSNLHASCGRWDGVELVRKSMEVKGLRKAPGLSWIDVNGMAHSFYVADKSHLCTEMIYKAVDCLSQEMKVACNCPVLDNEQMKREARTIQSDHRVSLTRLPGQANRLT</sequence>
<dbReference type="InterPro" id="IPR046960">
    <property type="entry name" value="PPR_At4g14850-like_plant"/>
</dbReference>
<dbReference type="NCBIfam" id="TIGR00756">
    <property type="entry name" value="PPR"/>
    <property type="match status" value="3"/>
</dbReference>
<dbReference type="InterPro" id="IPR011990">
    <property type="entry name" value="TPR-like_helical_dom_sf"/>
</dbReference>
<dbReference type="EC" id="3.6.4.12" evidence="3"/>
<keyword evidence="1" id="KW-0677">Repeat</keyword>
<keyword evidence="4" id="KW-1185">Reference proteome</keyword>